<evidence type="ECO:0000313" key="1">
    <source>
        <dbReference type="EMBL" id="PRQ60260.1"/>
    </source>
</evidence>
<sequence length="52" mass="5545">MRMGCLLAGPFGWIYGVEVRSARSGLGFSFPRLLPSGLGLGLVIASFSTLWV</sequence>
<keyword evidence="2" id="KW-1185">Reference proteome</keyword>
<dbReference type="AlphaFoldDB" id="A0A2P6SNL1"/>
<reference evidence="1 2" key="1">
    <citation type="journal article" date="2018" name="Nat. Genet.">
        <title>The Rosa genome provides new insights in the design of modern roses.</title>
        <authorList>
            <person name="Bendahmane M."/>
        </authorList>
    </citation>
    <scope>NUCLEOTIDE SEQUENCE [LARGE SCALE GENOMIC DNA]</scope>
    <source>
        <strain evidence="2">cv. Old Blush</strain>
    </source>
</reference>
<dbReference type="Gramene" id="PRQ60260">
    <property type="protein sequence ID" value="PRQ60260"/>
    <property type="gene ID" value="RchiOBHm_Chr1g0379251"/>
</dbReference>
<comment type="caution">
    <text evidence="1">The sequence shown here is derived from an EMBL/GenBank/DDBJ whole genome shotgun (WGS) entry which is preliminary data.</text>
</comment>
<name>A0A2P6SNL1_ROSCH</name>
<organism evidence="1 2">
    <name type="scientific">Rosa chinensis</name>
    <name type="common">China rose</name>
    <dbReference type="NCBI Taxonomy" id="74649"/>
    <lineage>
        <taxon>Eukaryota</taxon>
        <taxon>Viridiplantae</taxon>
        <taxon>Streptophyta</taxon>
        <taxon>Embryophyta</taxon>
        <taxon>Tracheophyta</taxon>
        <taxon>Spermatophyta</taxon>
        <taxon>Magnoliopsida</taxon>
        <taxon>eudicotyledons</taxon>
        <taxon>Gunneridae</taxon>
        <taxon>Pentapetalae</taxon>
        <taxon>rosids</taxon>
        <taxon>fabids</taxon>
        <taxon>Rosales</taxon>
        <taxon>Rosaceae</taxon>
        <taxon>Rosoideae</taxon>
        <taxon>Rosoideae incertae sedis</taxon>
        <taxon>Rosa</taxon>
    </lineage>
</organism>
<proteinExistence type="predicted"/>
<dbReference type="Proteomes" id="UP000238479">
    <property type="component" value="Chromosome 1"/>
</dbReference>
<gene>
    <name evidence="1" type="ORF">RchiOBHm_Chr1g0379251</name>
</gene>
<accession>A0A2P6SNL1</accession>
<evidence type="ECO:0000313" key="2">
    <source>
        <dbReference type="Proteomes" id="UP000238479"/>
    </source>
</evidence>
<protein>
    <submittedName>
        <fullName evidence="1">Uncharacterized protein</fullName>
    </submittedName>
</protein>
<dbReference type="EMBL" id="PDCK01000039">
    <property type="protein sequence ID" value="PRQ60260.1"/>
    <property type="molecule type" value="Genomic_DNA"/>
</dbReference>